<dbReference type="InterPro" id="IPR036390">
    <property type="entry name" value="WH_DNA-bd_sf"/>
</dbReference>
<feature type="domain" description="IRF tryptophan pentad repeat" evidence="1">
    <location>
        <begin position="5"/>
        <end position="115"/>
    </location>
</feature>
<dbReference type="SMART" id="SM00348">
    <property type="entry name" value="IRF"/>
    <property type="match status" value="1"/>
</dbReference>
<evidence type="ECO:0000259" key="1">
    <source>
        <dbReference type="PROSITE" id="PS51507"/>
    </source>
</evidence>
<dbReference type="SMART" id="SM01243">
    <property type="entry name" value="IRF-3"/>
    <property type="match status" value="1"/>
</dbReference>
<gene>
    <name evidence="2" type="ORF">EGW08_013141</name>
</gene>
<dbReference type="OrthoDB" id="6538197at2759"/>
<name>A0A3S1BZR6_ELYCH</name>
<dbReference type="PANTHER" id="PTHR11949">
    <property type="entry name" value="INTERFERON REGULATORY FACTOR"/>
    <property type="match status" value="1"/>
</dbReference>
<dbReference type="GO" id="GO:0002376">
    <property type="term" value="P:immune system process"/>
    <property type="evidence" value="ECO:0007669"/>
    <property type="project" value="TreeGrafter"/>
</dbReference>
<evidence type="ECO:0000313" key="3">
    <source>
        <dbReference type="Proteomes" id="UP000271974"/>
    </source>
</evidence>
<dbReference type="InterPro" id="IPR001346">
    <property type="entry name" value="Interferon_reg_fact_DNA-bd_dom"/>
</dbReference>
<dbReference type="InterPro" id="IPR036388">
    <property type="entry name" value="WH-like_DNA-bd_sf"/>
</dbReference>
<dbReference type="Pfam" id="PF10401">
    <property type="entry name" value="IRF-3"/>
    <property type="match status" value="1"/>
</dbReference>
<dbReference type="InterPro" id="IPR008984">
    <property type="entry name" value="SMAD_FHA_dom_sf"/>
</dbReference>
<protein>
    <recommendedName>
        <fullName evidence="1">IRF tryptophan pentad repeat domain-containing protein</fullName>
    </recommendedName>
</protein>
<dbReference type="STRING" id="188477.A0A3S1BZR6"/>
<dbReference type="AlphaFoldDB" id="A0A3S1BZR6"/>
<dbReference type="InterPro" id="IPR017855">
    <property type="entry name" value="SMAD-like_dom_sf"/>
</dbReference>
<dbReference type="SUPFAM" id="SSF46785">
    <property type="entry name" value="Winged helix' DNA-binding domain"/>
    <property type="match status" value="1"/>
</dbReference>
<dbReference type="GO" id="GO:0045893">
    <property type="term" value="P:positive regulation of DNA-templated transcription"/>
    <property type="evidence" value="ECO:0007669"/>
    <property type="project" value="UniProtKB-ARBA"/>
</dbReference>
<organism evidence="2 3">
    <name type="scientific">Elysia chlorotica</name>
    <name type="common">Eastern emerald elysia</name>
    <name type="synonym">Sea slug</name>
    <dbReference type="NCBI Taxonomy" id="188477"/>
    <lineage>
        <taxon>Eukaryota</taxon>
        <taxon>Metazoa</taxon>
        <taxon>Spiralia</taxon>
        <taxon>Lophotrochozoa</taxon>
        <taxon>Mollusca</taxon>
        <taxon>Gastropoda</taxon>
        <taxon>Heterobranchia</taxon>
        <taxon>Euthyneura</taxon>
        <taxon>Panpulmonata</taxon>
        <taxon>Sacoglossa</taxon>
        <taxon>Placobranchoidea</taxon>
        <taxon>Plakobranchidae</taxon>
        <taxon>Elysia</taxon>
    </lineage>
</organism>
<accession>A0A3S1BZR6</accession>
<evidence type="ECO:0000313" key="2">
    <source>
        <dbReference type="EMBL" id="RUS79088.1"/>
    </source>
</evidence>
<dbReference type="GO" id="GO:0005634">
    <property type="term" value="C:nucleus"/>
    <property type="evidence" value="ECO:0007669"/>
    <property type="project" value="TreeGrafter"/>
</dbReference>
<dbReference type="GO" id="GO:0000981">
    <property type="term" value="F:DNA-binding transcription factor activity, RNA polymerase II-specific"/>
    <property type="evidence" value="ECO:0007669"/>
    <property type="project" value="TreeGrafter"/>
</dbReference>
<dbReference type="EMBL" id="RQTK01000471">
    <property type="protein sequence ID" value="RUS79088.1"/>
    <property type="molecule type" value="Genomic_DNA"/>
</dbReference>
<dbReference type="PANTHER" id="PTHR11949:SF53">
    <property type="entry name" value="IRF TRYPTOPHAN PENTAD REPEAT DOMAIN-CONTAINING PROTEIN"/>
    <property type="match status" value="1"/>
</dbReference>
<proteinExistence type="predicted"/>
<dbReference type="PROSITE" id="PS51507">
    <property type="entry name" value="IRF_2"/>
    <property type="match status" value="1"/>
</dbReference>
<comment type="caution">
    <text evidence="2">The sequence shown here is derived from an EMBL/GenBank/DDBJ whole genome shotgun (WGS) entry which is preliminary data.</text>
</comment>
<sequence>MADTQKKLRPFLENKLNLEDCPGLIWISKEHGVFKLPWYHFKDVSDEKKPVVFKVFEDWAKLNKKESLDEKGQPNYPVYKHNMRCALNKMKGDYNKLQDNSKIKDDPHIIFQFVNSTACQQSPCPDVNQNNFNTNEDKFHDKNIPEVVRTLATDFFNDEGIINQFPVPNIHGLEENAAMGTNNQVVPQANWHDSSLNQFPDFLLSPQASPIHPMESSPMQDSESSQIDSSCYNANYAATSEETPAYVLPGDLLALDSNDLIPSQTAGDLPVMGSSSLNTPETSLELGALCQAAWALPSNNTAVVETQWKHSMNVKISYGQPPVTMMNETVGENGCRIFFGEQLLAGTQYSHELYGPRDVTDLMLPIVDQCVTQVPDKQKRIISAILNEMDRGFTLTFNQNGDILAQRLCKSRVYFCNANFQSECLDRKSKVPQKVFDFSYFLSKLNERPSKLPPAHFYLTIGVEVNPVHKSGPMSKVLITVSVTHLAAEAHLNLMQQQKREQKDSMQPEQSLPDSMDRFVELYKGLTIDPRINSPSPVERNDLPGTYM</sequence>
<dbReference type="GO" id="GO:0000978">
    <property type="term" value="F:RNA polymerase II cis-regulatory region sequence-specific DNA binding"/>
    <property type="evidence" value="ECO:0007669"/>
    <property type="project" value="TreeGrafter"/>
</dbReference>
<dbReference type="Proteomes" id="UP000271974">
    <property type="component" value="Unassembled WGS sequence"/>
</dbReference>
<dbReference type="Pfam" id="PF00605">
    <property type="entry name" value="IRF"/>
    <property type="match status" value="1"/>
</dbReference>
<dbReference type="Gene3D" id="2.60.200.10">
    <property type="match status" value="1"/>
</dbReference>
<dbReference type="Gene3D" id="1.10.10.10">
    <property type="entry name" value="Winged helix-like DNA-binding domain superfamily/Winged helix DNA-binding domain"/>
    <property type="match status" value="1"/>
</dbReference>
<dbReference type="SUPFAM" id="SSF49879">
    <property type="entry name" value="SMAD/FHA domain"/>
    <property type="match status" value="1"/>
</dbReference>
<reference evidence="2 3" key="1">
    <citation type="submission" date="2019-01" db="EMBL/GenBank/DDBJ databases">
        <title>A draft genome assembly of the solar-powered sea slug Elysia chlorotica.</title>
        <authorList>
            <person name="Cai H."/>
            <person name="Li Q."/>
            <person name="Fang X."/>
            <person name="Li J."/>
            <person name="Curtis N.E."/>
            <person name="Altenburger A."/>
            <person name="Shibata T."/>
            <person name="Feng M."/>
            <person name="Maeda T."/>
            <person name="Schwartz J.A."/>
            <person name="Shigenobu S."/>
            <person name="Lundholm N."/>
            <person name="Nishiyama T."/>
            <person name="Yang H."/>
            <person name="Hasebe M."/>
            <person name="Li S."/>
            <person name="Pierce S.K."/>
            <person name="Wang J."/>
        </authorList>
    </citation>
    <scope>NUCLEOTIDE SEQUENCE [LARGE SCALE GENOMIC DNA]</scope>
    <source>
        <strain evidence="2">EC2010</strain>
        <tissue evidence="2">Whole organism of an adult</tissue>
    </source>
</reference>
<dbReference type="InterPro" id="IPR019471">
    <property type="entry name" value="Interferon_reg_factor-3"/>
</dbReference>
<keyword evidence="3" id="KW-1185">Reference proteome</keyword>